<evidence type="ECO:0000256" key="10">
    <source>
        <dbReference type="ARBA" id="ARBA00038890"/>
    </source>
</evidence>
<evidence type="ECO:0000256" key="11">
    <source>
        <dbReference type="ARBA" id="ARBA00045934"/>
    </source>
</evidence>
<dbReference type="Pfam" id="PF01207">
    <property type="entry name" value="Dus"/>
    <property type="match status" value="1"/>
</dbReference>
<evidence type="ECO:0000256" key="4">
    <source>
        <dbReference type="ARBA" id="ARBA00022664"/>
    </source>
</evidence>
<sequence length="580" mass="64291">MTDPTTPEATSAAASAVAATPPTENGQPRKLHGRAFYESIGSPKYVVAPMVDQSEFAWRLLTRSFLAPEQRKSVLAYSPMLHARLFVDSPRYRASHFEAIKGVDIGEVPKDATGDDIKPFLDGNPAIDRPLFVQFCANDPDALLGAAKRVAPYCDAVDLNLGCPQGIARKGHYGAFLQEEPELIVKLIRTLHENLDVPVTAKIRILDTPEASLMYAKKVLAAGASILTIHGRRRDQKGHMTGIANWKMLKYLRDNLPPETVLFANGNILQQKDVDRCLEATGFDGVMSAEGLLSDPALFVAPPTEEEQAAEAPVTNPADAECYWHTPDPRREYWRSARNSKRGGWRIDAVMRRYLDILHVYCLGKTTPPTRRPLFIAGDSTEWLKEEDAPLVPQQQDGEPARKKRKRDDNSKSKNADKNGASAAPSIPKETLSSPNFVSVQGHLFHLLRHAVAKHHDIRDALARSRKGDIEAYERILAVLEKRIAHALAAGEDEEVVEGEQEWDEDNDEIADDADSSAAAVRRCKRPWWVVQPILRPMPAEALAKGAIQLKKKVVEELEKEKEQATEAAVEEKKAELTTA</sequence>
<dbReference type="PANTHER" id="PTHR11082">
    <property type="entry name" value="TRNA-DIHYDROURIDINE SYNTHASE"/>
    <property type="match status" value="1"/>
</dbReference>
<evidence type="ECO:0000313" key="21">
    <source>
        <dbReference type="EMBL" id="EPE10269.1"/>
    </source>
</evidence>
<dbReference type="OrthoDB" id="272303at2759"/>
<feature type="region of interest" description="Disordered" evidence="19">
    <location>
        <begin position="1"/>
        <end position="31"/>
    </location>
</feature>
<comment type="catalytic activity">
    <reaction evidence="16">
        <text>a 5,6-dihydrouridine in mRNA + NADP(+) = a uridine in mRNA + NADPH + H(+)</text>
        <dbReference type="Rhea" id="RHEA:69855"/>
        <dbReference type="Rhea" id="RHEA-COMP:14658"/>
        <dbReference type="Rhea" id="RHEA-COMP:17789"/>
        <dbReference type="ChEBI" id="CHEBI:15378"/>
        <dbReference type="ChEBI" id="CHEBI:57783"/>
        <dbReference type="ChEBI" id="CHEBI:58349"/>
        <dbReference type="ChEBI" id="CHEBI:65315"/>
        <dbReference type="ChEBI" id="CHEBI:74443"/>
    </reaction>
    <physiologicalReaction direction="right-to-left" evidence="16">
        <dbReference type="Rhea" id="RHEA:69857"/>
    </physiologicalReaction>
</comment>
<proteinExistence type="inferred from homology"/>
<comment type="function">
    <text evidence="11">Catalyzes the synthesis of dihydrouridine, a modified base found in the D-loop of most tRNAs. Specifically modifies U47 in cytoplasmic tRNAs. Catalyzes the synthesis of dihydrouridine in some mRNAs, thereby affecting their translation.</text>
</comment>
<dbReference type="AlphaFoldDB" id="S3C9U9"/>
<feature type="compositionally biased region" description="Basic and acidic residues" evidence="19">
    <location>
        <begin position="407"/>
        <end position="417"/>
    </location>
</feature>
<gene>
    <name evidence="21" type="ORF">F503_05364</name>
</gene>
<evidence type="ECO:0000256" key="16">
    <source>
        <dbReference type="ARBA" id="ARBA00049447"/>
    </source>
</evidence>
<dbReference type="InterPro" id="IPR018517">
    <property type="entry name" value="tRNA_hU_synthase_CS"/>
</dbReference>
<evidence type="ECO:0000256" key="19">
    <source>
        <dbReference type="SAM" id="MobiDB-lite"/>
    </source>
</evidence>
<feature type="domain" description="DUS-like FMN-binding" evidence="20">
    <location>
        <begin position="47"/>
        <end position="305"/>
    </location>
</feature>
<evidence type="ECO:0000259" key="20">
    <source>
        <dbReference type="Pfam" id="PF01207"/>
    </source>
</evidence>
<evidence type="ECO:0000256" key="5">
    <source>
        <dbReference type="ARBA" id="ARBA00022694"/>
    </source>
</evidence>
<dbReference type="GO" id="GO:0050660">
    <property type="term" value="F:flavin adenine dinucleotide binding"/>
    <property type="evidence" value="ECO:0007669"/>
    <property type="project" value="InterPro"/>
</dbReference>
<evidence type="ECO:0000256" key="17">
    <source>
        <dbReference type="ARBA" id="ARBA00049467"/>
    </source>
</evidence>
<evidence type="ECO:0000256" key="8">
    <source>
        <dbReference type="ARBA" id="ARBA00023027"/>
    </source>
</evidence>
<keyword evidence="2" id="KW-0285">Flavoprotein</keyword>
<evidence type="ECO:0000256" key="6">
    <source>
        <dbReference type="ARBA" id="ARBA00022857"/>
    </source>
</evidence>
<dbReference type="EMBL" id="KE148146">
    <property type="protein sequence ID" value="EPE10269.1"/>
    <property type="molecule type" value="Genomic_DNA"/>
</dbReference>
<reference evidence="21 22" key="1">
    <citation type="journal article" date="2013" name="BMC Genomics">
        <title>The genome and transcriptome of the pine saprophyte Ophiostoma piceae, and a comparison with the bark beetle-associated pine pathogen Grosmannia clavigera.</title>
        <authorList>
            <person name="Haridas S."/>
            <person name="Wang Y."/>
            <person name="Lim L."/>
            <person name="Massoumi Alamouti S."/>
            <person name="Jackman S."/>
            <person name="Docking R."/>
            <person name="Robertson G."/>
            <person name="Birol I."/>
            <person name="Bohlmann J."/>
            <person name="Breuil C."/>
        </authorList>
    </citation>
    <scope>NUCLEOTIDE SEQUENCE [LARGE SCALE GENOMIC DNA]</scope>
    <source>
        <strain evidence="21 22">UAMH 11346</strain>
    </source>
</reference>
<comment type="catalytic activity">
    <reaction evidence="13">
        <text>5,6-dihydrouridine(16) in tRNA + NADP(+) = uridine(16) in tRNA + NADPH + H(+)</text>
        <dbReference type="Rhea" id="RHEA:53376"/>
        <dbReference type="Rhea" id="RHEA-COMP:13543"/>
        <dbReference type="Rhea" id="RHEA-COMP:13544"/>
        <dbReference type="ChEBI" id="CHEBI:15378"/>
        <dbReference type="ChEBI" id="CHEBI:57783"/>
        <dbReference type="ChEBI" id="CHEBI:58349"/>
        <dbReference type="ChEBI" id="CHEBI:65315"/>
        <dbReference type="ChEBI" id="CHEBI:74443"/>
        <dbReference type="EC" id="1.3.1.88"/>
    </reaction>
    <physiologicalReaction direction="right-to-left" evidence="13">
        <dbReference type="Rhea" id="RHEA:53378"/>
    </physiologicalReaction>
</comment>
<evidence type="ECO:0000256" key="13">
    <source>
        <dbReference type="ARBA" id="ARBA00047652"/>
    </source>
</evidence>
<dbReference type="OMA" id="RPWWICQ"/>
<dbReference type="CDD" id="cd02801">
    <property type="entry name" value="DUS_like_FMN"/>
    <property type="match status" value="1"/>
</dbReference>
<dbReference type="PANTHER" id="PTHR11082:SF5">
    <property type="entry name" value="TRNA-DIHYDROURIDINE(16_17) SYNTHASE [NAD(P)(+)]-LIKE"/>
    <property type="match status" value="1"/>
</dbReference>
<protein>
    <recommendedName>
        <fullName evidence="10">tRNA-dihydrouridine(16/17) synthase [NAD(P)(+)]</fullName>
        <ecNumber evidence="10">1.3.1.88</ecNumber>
    </recommendedName>
</protein>
<keyword evidence="18" id="KW-0175">Coiled coil</keyword>
<dbReference type="VEuPathDB" id="FungiDB:F503_05364"/>
<evidence type="ECO:0000256" key="2">
    <source>
        <dbReference type="ARBA" id="ARBA00022630"/>
    </source>
</evidence>
<keyword evidence="7" id="KW-0560">Oxidoreductase</keyword>
<dbReference type="PROSITE" id="PS01136">
    <property type="entry name" value="UPF0034"/>
    <property type="match status" value="1"/>
</dbReference>
<evidence type="ECO:0000313" key="22">
    <source>
        <dbReference type="Proteomes" id="UP000016923"/>
    </source>
</evidence>
<keyword evidence="8" id="KW-0520">NAD</keyword>
<accession>S3C9U9</accession>
<evidence type="ECO:0000256" key="7">
    <source>
        <dbReference type="ARBA" id="ARBA00023002"/>
    </source>
</evidence>
<feature type="region of interest" description="Disordered" evidence="19">
    <location>
        <begin position="386"/>
        <end position="432"/>
    </location>
</feature>
<keyword evidence="3" id="KW-0288">FMN</keyword>
<evidence type="ECO:0000256" key="1">
    <source>
        <dbReference type="ARBA" id="ARBA00001917"/>
    </source>
</evidence>
<evidence type="ECO:0000256" key="14">
    <source>
        <dbReference type="ARBA" id="ARBA00048342"/>
    </source>
</evidence>
<keyword evidence="4" id="KW-0507">mRNA processing</keyword>
<dbReference type="EC" id="1.3.1.88" evidence="10"/>
<name>S3C9U9_OPHP1</name>
<dbReference type="eggNOG" id="KOG2335">
    <property type="taxonomic scope" value="Eukaryota"/>
</dbReference>
<dbReference type="SUPFAM" id="SSF51395">
    <property type="entry name" value="FMN-linked oxidoreductases"/>
    <property type="match status" value="1"/>
</dbReference>
<evidence type="ECO:0000256" key="3">
    <source>
        <dbReference type="ARBA" id="ARBA00022643"/>
    </source>
</evidence>
<organism evidence="21 22">
    <name type="scientific">Ophiostoma piceae (strain UAMH 11346)</name>
    <name type="common">Sap stain fungus</name>
    <dbReference type="NCBI Taxonomy" id="1262450"/>
    <lineage>
        <taxon>Eukaryota</taxon>
        <taxon>Fungi</taxon>
        <taxon>Dikarya</taxon>
        <taxon>Ascomycota</taxon>
        <taxon>Pezizomycotina</taxon>
        <taxon>Sordariomycetes</taxon>
        <taxon>Sordariomycetidae</taxon>
        <taxon>Ophiostomatales</taxon>
        <taxon>Ophiostomataceae</taxon>
        <taxon>Ophiostoma</taxon>
    </lineage>
</organism>
<dbReference type="Gene3D" id="3.20.20.70">
    <property type="entry name" value="Aldolase class I"/>
    <property type="match status" value="1"/>
</dbReference>
<comment type="catalytic activity">
    <reaction evidence="12">
        <text>5,6-dihydrouridine(17) in tRNA + NAD(+) = uridine(17) in tRNA + NADH + H(+)</text>
        <dbReference type="Rhea" id="RHEA:53372"/>
        <dbReference type="Rhea" id="RHEA-COMP:13541"/>
        <dbReference type="Rhea" id="RHEA-COMP:13542"/>
        <dbReference type="ChEBI" id="CHEBI:15378"/>
        <dbReference type="ChEBI" id="CHEBI:57540"/>
        <dbReference type="ChEBI" id="CHEBI:57945"/>
        <dbReference type="ChEBI" id="CHEBI:65315"/>
        <dbReference type="ChEBI" id="CHEBI:74443"/>
        <dbReference type="EC" id="1.3.1.88"/>
    </reaction>
    <physiologicalReaction direction="right-to-left" evidence="12">
        <dbReference type="Rhea" id="RHEA:53374"/>
    </physiologicalReaction>
</comment>
<dbReference type="HOGENOM" id="CLU_013299_5_1_1"/>
<comment type="catalytic activity">
    <reaction evidence="14">
        <text>a 5,6-dihydrouridine in mRNA + NAD(+) = a uridine in mRNA + NADH + H(+)</text>
        <dbReference type="Rhea" id="RHEA:69851"/>
        <dbReference type="Rhea" id="RHEA-COMP:14658"/>
        <dbReference type="Rhea" id="RHEA-COMP:17789"/>
        <dbReference type="ChEBI" id="CHEBI:15378"/>
        <dbReference type="ChEBI" id="CHEBI:57540"/>
        <dbReference type="ChEBI" id="CHEBI:57945"/>
        <dbReference type="ChEBI" id="CHEBI:65315"/>
        <dbReference type="ChEBI" id="CHEBI:74443"/>
    </reaction>
    <physiologicalReaction direction="right-to-left" evidence="14">
        <dbReference type="Rhea" id="RHEA:69853"/>
    </physiologicalReaction>
</comment>
<comment type="cofactor">
    <cofactor evidence="1">
        <name>FMN</name>
        <dbReference type="ChEBI" id="CHEBI:58210"/>
    </cofactor>
</comment>
<comment type="catalytic activity">
    <reaction evidence="17">
        <text>5,6-dihydrouridine(17) in tRNA + NADP(+) = uridine(17) in tRNA + NADPH + H(+)</text>
        <dbReference type="Rhea" id="RHEA:53368"/>
        <dbReference type="Rhea" id="RHEA-COMP:13541"/>
        <dbReference type="Rhea" id="RHEA-COMP:13542"/>
        <dbReference type="ChEBI" id="CHEBI:15378"/>
        <dbReference type="ChEBI" id="CHEBI:57783"/>
        <dbReference type="ChEBI" id="CHEBI:58349"/>
        <dbReference type="ChEBI" id="CHEBI:65315"/>
        <dbReference type="ChEBI" id="CHEBI:74443"/>
        <dbReference type="EC" id="1.3.1.88"/>
    </reaction>
    <physiologicalReaction direction="right-to-left" evidence="17">
        <dbReference type="Rhea" id="RHEA:53370"/>
    </physiologicalReaction>
</comment>
<dbReference type="GO" id="GO:0017150">
    <property type="term" value="F:tRNA dihydrouridine synthase activity"/>
    <property type="evidence" value="ECO:0007669"/>
    <property type="project" value="InterPro"/>
</dbReference>
<dbReference type="Proteomes" id="UP000016923">
    <property type="component" value="Unassembled WGS sequence"/>
</dbReference>
<evidence type="ECO:0000256" key="15">
    <source>
        <dbReference type="ARBA" id="ARBA00048934"/>
    </source>
</evidence>
<evidence type="ECO:0000256" key="9">
    <source>
        <dbReference type="ARBA" id="ARBA00038313"/>
    </source>
</evidence>
<evidence type="ECO:0000256" key="18">
    <source>
        <dbReference type="SAM" id="Coils"/>
    </source>
</evidence>
<comment type="catalytic activity">
    <reaction evidence="15">
        <text>5,6-dihydrouridine(16) in tRNA + NAD(+) = uridine(16) in tRNA + NADH + H(+)</text>
        <dbReference type="Rhea" id="RHEA:53380"/>
        <dbReference type="Rhea" id="RHEA-COMP:13543"/>
        <dbReference type="Rhea" id="RHEA-COMP:13544"/>
        <dbReference type="ChEBI" id="CHEBI:15378"/>
        <dbReference type="ChEBI" id="CHEBI:57540"/>
        <dbReference type="ChEBI" id="CHEBI:57945"/>
        <dbReference type="ChEBI" id="CHEBI:65315"/>
        <dbReference type="ChEBI" id="CHEBI:74443"/>
        <dbReference type="EC" id="1.3.1.88"/>
    </reaction>
    <physiologicalReaction direction="right-to-left" evidence="15">
        <dbReference type="Rhea" id="RHEA:53382"/>
    </physiologicalReaction>
</comment>
<dbReference type="InterPro" id="IPR035587">
    <property type="entry name" value="DUS-like_FMN-bd"/>
</dbReference>
<feature type="coiled-coil region" evidence="18">
    <location>
        <begin position="544"/>
        <end position="578"/>
    </location>
</feature>
<dbReference type="GO" id="GO:0006397">
    <property type="term" value="P:mRNA processing"/>
    <property type="evidence" value="ECO:0007669"/>
    <property type="project" value="UniProtKB-KW"/>
</dbReference>
<keyword evidence="22" id="KW-1185">Reference proteome</keyword>
<dbReference type="STRING" id="1262450.S3C9U9"/>
<feature type="compositionally biased region" description="Low complexity" evidence="19">
    <location>
        <begin position="1"/>
        <end position="24"/>
    </location>
</feature>
<evidence type="ECO:0000256" key="12">
    <source>
        <dbReference type="ARBA" id="ARBA00047287"/>
    </source>
</evidence>
<feature type="region of interest" description="Disordered" evidence="19">
    <location>
        <begin position="304"/>
        <end position="323"/>
    </location>
</feature>
<keyword evidence="6" id="KW-0521">NADP</keyword>
<dbReference type="InterPro" id="IPR013785">
    <property type="entry name" value="Aldolase_TIM"/>
</dbReference>
<comment type="similarity">
    <text evidence="9">Belongs to the Dus family. Dus1 subfamily.</text>
</comment>
<keyword evidence="5" id="KW-0819">tRNA processing</keyword>